<comment type="cofactor">
    <cofactor evidence="4">
        <name>Mg(2+)</name>
        <dbReference type="ChEBI" id="CHEBI:18420"/>
    </cofactor>
    <text evidence="4">Divalent metal ions. Mg(2+) is the most effective.</text>
</comment>
<dbReference type="InterPro" id="IPR036412">
    <property type="entry name" value="HAD-like_sf"/>
</dbReference>
<dbReference type="Pfam" id="PF13344">
    <property type="entry name" value="Hydrolase_6"/>
    <property type="match status" value="1"/>
</dbReference>
<reference evidence="5 6" key="1">
    <citation type="submission" date="2016-03" db="EMBL/GenBank/DDBJ databases">
        <title>Shallow-sea hydrothermal system.</title>
        <authorList>
            <person name="Tang K."/>
        </authorList>
    </citation>
    <scope>NUCLEOTIDE SEQUENCE [LARGE SCALE GENOMIC DNA]</scope>
    <source>
        <strain evidence="5 6">JLT9</strain>
    </source>
</reference>
<evidence type="ECO:0000256" key="2">
    <source>
        <dbReference type="PIRSR" id="PIRSR000915-1"/>
    </source>
</evidence>
<dbReference type="GO" id="GO:0046872">
    <property type="term" value="F:metal ion binding"/>
    <property type="evidence" value="ECO:0007669"/>
    <property type="project" value="UniProtKB-KW"/>
</dbReference>
<dbReference type="PANTHER" id="PTHR19288:SF95">
    <property type="entry name" value="D-GLYCEROL 3-PHOSPHATE PHOSPHATASE"/>
    <property type="match status" value="1"/>
</dbReference>
<dbReference type="PANTHER" id="PTHR19288">
    <property type="entry name" value="4-NITROPHENYLPHOSPHATASE-RELATED"/>
    <property type="match status" value="1"/>
</dbReference>
<dbReference type="GO" id="GO:0016791">
    <property type="term" value="F:phosphatase activity"/>
    <property type="evidence" value="ECO:0007669"/>
    <property type="project" value="TreeGrafter"/>
</dbReference>
<organism evidence="5 6">
    <name type="scientific">Serinicoccus hydrothermalis</name>
    <dbReference type="NCBI Taxonomy" id="1758689"/>
    <lineage>
        <taxon>Bacteria</taxon>
        <taxon>Bacillati</taxon>
        <taxon>Actinomycetota</taxon>
        <taxon>Actinomycetes</taxon>
        <taxon>Micrococcales</taxon>
        <taxon>Ornithinimicrobiaceae</taxon>
        <taxon>Serinicoccus</taxon>
    </lineage>
</organism>
<dbReference type="Pfam" id="PF13242">
    <property type="entry name" value="Hydrolase_like"/>
    <property type="match status" value="1"/>
</dbReference>
<dbReference type="RefSeq" id="WP_066635046.1">
    <property type="nucleotide sequence ID" value="NZ_CP014989.1"/>
</dbReference>
<evidence type="ECO:0000313" key="5">
    <source>
        <dbReference type="EMBL" id="ANS77557.1"/>
    </source>
</evidence>
<accession>A0A1B1N801</accession>
<keyword evidence="5" id="KW-0378">Hydrolase</keyword>
<evidence type="ECO:0000313" key="6">
    <source>
        <dbReference type="Proteomes" id="UP000092482"/>
    </source>
</evidence>
<sequence>MITGMLCDLDGVVYRAHEACEGAVEALADARDAGVRILYLTNNASRTPQEVADQLSDLGVQAGPEDVLTASQVAAAVLQEQRADLLDDGHVLAVGGPGVADALREAGFSTLTPHEVADAARRGETPAIGAVVQGYGPQVGVADLTEAAYALRSGADWIATNDDATLPTERGQAPGNGSLVAAVAHATGATPLVVGKPHAPAYHAALDRLGTSPEDTLMVGDRLETDIAGAGATGLRSALVLTGVSTRAEAREAPEGQRPDRVAETMLDLTDLWRTT</sequence>
<name>A0A1B1N801_9MICO</name>
<gene>
    <name evidence="5" type="ORF">SGUI_0161</name>
</gene>
<feature type="binding site" evidence="4">
    <location>
        <position position="221"/>
    </location>
    <ligand>
        <name>Mg(2+)</name>
        <dbReference type="ChEBI" id="CHEBI:18420"/>
    </ligand>
</feature>
<dbReference type="Gene3D" id="3.40.50.1000">
    <property type="entry name" value="HAD superfamily/HAD-like"/>
    <property type="match status" value="2"/>
</dbReference>
<evidence type="ECO:0000256" key="3">
    <source>
        <dbReference type="PIRSR" id="PIRSR000915-2"/>
    </source>
</evidence>
<dbReference type="AlphaFoldDB" id="A0A1B1N801"/>
<dbReference type="InterPro" id="IPR023214">
    <property type="entry name" value="HAD_sf"/>
</dbReference>
<evidence type="ECO:0000256" key="1">
    <source>
        <dbReference type="PIRNR" id="PIRNR000915"/>
    </source>
</evidence>
<evidence type="ECO:0000256" key="4">
    <source>
        <dbReference type="PIRSR" id="PIRSR000915-3"/>
    </source>
</evidence>
<dbReference type="NCBIfam" id="TIGR01460">
    <property type="entry name" value="HAD-SF-IIA"/>
    <property type="match status" value="1"/>
</dbReference>
<proteinExistence type="inferred from homology"/>
<dbReference type="SUPFAM" id="SSF56784">
    <property type="entry name" value="HAD-like"/>
    <property type="match status" value="1"/>
</dbReference>
<feature type="binding site" evidence="3">
    <location>
        <position position="196"/>
    </location>
    <ligand>
        <name>substrate</name>
    </ligand>
</feature>
<feature type="active site" description="Nucleophile" evidence="2">
    <location>
        <position position="8"/>
    </location>
</feature>
<protein>
    <submittedName>
        <fullName evidence="5">4-nitrophenylphosphatase</fullName>
        <ecNumber evidence="5">3.1.3.41</ecNumber>
    </submittedName>
</protein>
<dbReference type="Proteomes" id="UP000092482">
    <property type="component" value="Chromosome"/>
</dbReference>
<dbReference type="EMBL" id="CP014989">
    <property type="protein sequence ID" value="ANS77557.1"/>
    <property type="molecule type" value="Genomic_DNA"/>
</dbReference>
<keyword evidence="4" id="KW-0460">Magnesium</keyword>
<keyword evidence="6" id="KW-1185">Reference proteome</keyword>
<keyword evidence="4" id="KW-0479">Metal-binding</keyword>
<feature type="binding site" evidence="4">
    <location>
        <position position="10"/>
    </location>
    <ligand>
        <name>Mg(2+)</name>
        <dbReference type="ChEBI" id="CHEBI:18420"/>
    </ligand>
</feature>
<dbReference type="STRING" id="1758689.SGUI_0161"/>
<dbReference type="GO" id="GO:0005737">
    <property type="term" value="C:cytoplasm"/>
    <property type="evidence" value="ECO:0007669"/>
    <property type="project" value="TreeGrafter"/>
</dbReference>
<dbReference type="OrthoDB" id="3400930at2"/>
<feature type="active site" description="Proton donor" evidence="2">
    <location>
        <position position="10"/>
    </location>
</feature>
<feature type="binding site" evidence="4">
    <location>
        <position position="8"/>
    </location>
    <ligand>
        <name>Mg(2+)</name>
        <dbReference type="ChEBI" id="CHEBI:18420"/>
    </ligand>
</feature>
<dbReference type="InterPro" id="IPR006357">
    <property type="entry name" value="HAD-SF_hydro_IIA"/>
</dbReference>
<dbReference type="EC" id="3.1.3.41" evidence="5"/>
<dbReference type="PATRIC" id="fig|1758689.4.peg.167"/>
<dbReference type="KEGG" id="serj:SGUI_0161"/>
<comment type="similarity">
    <text evidence="1">Belongs to the HAD-like hydrolase superfamily.</text>
</comment>
<dbReference type="PIRSF" id="PIRSF000915">
    <property type="entry name" value="PGP-type_phosphatase"/>
    <property type="match status" value="1"/>
</dbReference>